<keyword evidence="8" id="KW-0326">Glycosidase</keyword>
<dbReference type="Gene3D" id="2.10.70.40">
    <property type="entry name" value="peptidoglycan hydrolase"/>
    <property type="match status" value="1"/>
</dbReference>
<evidence type="ECO:0000256" key="9">
    <source>
        <dbReference type="ARBA" id="ARBA00023316"/>
    </source>
</evidence>
<feature type="compositionally biased region" description="Polar residues" evidence="11">
    <location>
        <begin position="111"/>
        <end position="126"/>
    </location>
</feature>
<comment type="similarity">
    <text evidence="3">In the N-terminal section; belongs to the FlgJ family.</text>
</comment>
<evidence type="ECO:0000256" key="10">
    <source>
        <dbReference type="ARBA" id="ARBA00030835"/>
    </source>
</evidence>
<dbReference type="Pfam" id="PF10135">
    <property type="entry name" value="Rod-binding"/>
    <property type="match status" value="1"/>
</dbReference>
<dbReference type="FunFam" id="2.10.70.40:FF:000001">
    <property type="entry name" value="Flagellar assembly peptidoglycan hydrolase FlgJ"/>
    <property type="match status" value="1"/>
</dbReference>
<dbReference type="GO" id="GO:0004040">
    <property type="term" value="F:amidase activity"/>
    <property type="evidence" value="ECO:0007669"/>
    <property type="project" value="InterPro"/>
</dbReference>
<evidence type="ECO:0000256" key="11">
    <source>
        <dbReference type="SAM" id="MobiDB-lite"/>
    </source>
</evidence>
<dbReference type="NCBIfam" id="TIGR02541">
    <property type="entry name" value="flagell_FlgJ"/>
    <property type="match status" value="1"/>
</dbReference>
<evidence type="ECO:0000256" key="3">
    <source>
        <dbReference type="ARBA" id="ARBA00006880"/>
    </source>
</evidence>
<evidence type="ECO:0000256" key="7">
    <source>
        <dbReference type="ARBA" id="ARBA00022801"/>
    </source>
</evidence>
<dbReference type="GO" id="GO:0071973">
    <property type="term" value="P:bacterial-type flagellum-dependent cell motility"/>
    <property type="evidence" value="ECO:0007669"/>
    <property type="project" value="TreeGrafter"/>
</dbReference>
<dbReference type="Pfam" id="PF01832">
    <property type="entry name" value="Glucosaminidase"/>
    <property type="match status" value="1"/>
</dbReference>
<protein>
    <recommendedName>
        <fullName evidence="5">Peptidoglycan hydrolase FlgJ</fullName>
    </recommendedName>
    <alternativeName>
        <fullName evidence="10">Muramidase FlgJ</fullName>
    </alternativeName>
</protein>
<evidence type="ECO:0000313" key="14">
    <source>
        <dbReference type="Proteomes" id="UP000183898"/>
    </source>
</evidence>
<dbReference type="Gene3D" id="1.10.530.10">
    <property type="match status" value="1"/>
</dbReference>
<comment type="similarity">
    <text evidence="4">In the C-terminal section; belongs to the glycosyl hydrolase 73 family.</text>
</comment>
<dbReference type="PANTHER" id="PTHR33308">
    <property type="entry name" value="PEPTIDOGLYCAN HYDROLASE FLGJ"/>
    <property type="match status" value="1"/>
</dbReference>
<keyword evidence="9" id="KW-0961">Cell wall biogenesis/degradation</keyword>
<comment type="subcellular location">
    <subcellularLocation>
        <location evidence="2">Periplasm</location>
    </subcellularLocation>
</comment>
<evidence type="ECO:0000256" key="5">
    <source>
        <dbReference type="ARBA" id="ARBA00013433"/>
    </source>
</evidence>
<evidence type="ECO:0000256" key="8">
    <source>
        <dbReference type="ARBA" id="ARBA00023295"/>
    </source>
</evidence>
<dbReference type="GO" id="GO:0071555">
    <property type="term" value="P:cell wall organization"/>
    <property type="evidence" value="ECO:0007669"/>
    <property type="project" value="UniProtKB-KW"/>
</dbReference>
<sequence length="350" mass="38390">MVAPVDLSTRFALDVQAVNGLRVESKKTGEAGLEAAARQFEALFLNMLLKSMRDATPKDDLMESEQSRLYLSMLDQQFSQTMAARGIGLAEIMVRQLRHAAPPDPTEKAETPQNPYSHALDQSTLRSPAETGKHPGLRGYAPTVEMQERLQEIEGQKEFAKRGQIEQRGQPGWSGAGQSAPSRLEQEGSQASGIPAHVSEFKARVGAYAQEVSQATGIPVQFMLGQAALESGWGKRELRATDGTHSHNLFGIKAGAGWKGPVVEAVTTEYINGIAHKKVEKFRAYPSYAEAFRDYANLLSTNPRYTEVLRQAVQKFDAEGFAHALQRAGYATDPAYGDKLGRIIRTTPWS</sequence>
<dbReference type="InterPro" id="IPR051056">
    <property type="entry name" value="Glycosyl_Hydrolase_73"/>
</dbReference>
<reference evidence="13 14" key="1">
    <citation type="submission" date="2016-10" db="EMBL/GenBank/DDBJ databases">
        <authorList>
            <person name="de Groot N.N."/>
        </authorList>
    </citation>
    <scope>NUCLEOTIDE SEQUENCE [LARGE SCALE GENOMIC DNA]</scope>
    <source>
        <strain evidence="13 14">Nl18</strain>
    </source>
</reference>
<name>A0A1H8BD17_9PROT</name>
<proteinExistence type="inferred from homology"/>
<feature type="region of interest" description="Disordered" evidence="11">
    <location>
        <begin position="100"/>
        <end position="139"/>
    </location>
</feature>
<dbReference type="GO" id="GO:0016798">
    <property type="term" value="F:hydrolase activity, acting on glycosyl bonds"/>
    <property type="evidence" value="ECO:0007669"/>
    <property type="project" value="UniProtKB-KW"/>
</dbReference>
<dbReference type="InterPro" id="IPR013377">
    <property type="entry name" value="FlgJ"/>
</dbReference>
<keyword evidence="13" id="KW-0966">Cell projection</keyword>
<dbReference type="Proteomes" id="UP000183898">
    <property type="component" value="Unassembled WGS sequence"/>
</dbReference>
<comment type="function">
    <text evidence="1">Flagellum-specific muramidase which hydrolyzes the peptidoglycan layer to assemble the rod structure in the periplasmic space.</text>
</comment>
<dbReference type="PRINTS" id="PR01002">
    <property type="entry name" value="FLGFLGJ"/>
</dbReference>
<evidence type="ECO:0000313" key="13">
    <source>
        <dbReference type="EMBL" id="SEM79737.1"/>
    </source>
</evidence>
<dbReference type="InterPro" id="IPR002901">
    <property type="entry name" value="MGlyc_endo_b_GlcNAc-like_dom"/>
</dbReference>
<evidence type="ECO:0000259" key="12">
    <source>
        <dbReference type="SMART" id="SM00047"/>
    </source>
</evidence>
<keyword evidence="6" id="KW-0574">Periplasm</keyword>
<dbReference type="PANTHER" id="PTHR33308:SF9">
    <property type="entry name" value="PEPTIDOGLYCAN HYDROLASE FLGJ"/>
    <property type="match status" value="1"/>
</dbReference>
<dbReference type="EMBL" id="FOCT01000001">
    <property type="protein sequence ID" value="SEM79737.1"/>
    <property type="molecule type" value="Genomic_DNA"/>
</dbReference>
<accession>A0A1H8BD17</accession>
<evidence type="ECO:0000256" key="2">
    <source>
        <dbReference type="ARBA" id="ARBA00004418"/>
    </source>
</evidence>
<feature type="compositionally biased region" description="Polar residues" evidence="11">
    <location>
        <begin position="176"/>
        <end position="189"/>
    </location>
</feature>
<keyword evidence="13" id="KW-0969">Cilium</keyword>
<dbReference type="SMART" id="SM00047">
    <property type="entry name" value="LYZ2"/>
    <property type="match status" value="1"/>
</dbReference>
<dbReference type="InterPro" id="IPR019301">
    <property type="entry name" value="Flagellar_prot_FlgJ_N"/>
</dbReference>
<feature type="domain" description="Mannosyl-glycoprotein endo-beta-N-acetylglucosamidase-like" evidence="12">
    <location>
        <begin position="191"/>
        <end position="350"/>
    </location>
</feature>
<evidence type="ECO:0000256" key="1">
    <source>
        <dbReference type="ARBA" id="ARBA00002954"/>
    </source>
</evidence>
<dbReference type="RefSeq" id="WP_081353615.1">
    <property type="nucleotide sequence ID" value="NZ_FOCT01000001.1"/>
</dbReference>
<organism evidence="13 14">
    <name type="scientific">Nitrosospira multiformis</name>
    <dbReference type="NCBI Taxonomy" id="1231"/>
    <lineage>
        <taxon>Bacteria</taxon>
        <taxon>Pseudomonadati</taxon>
        <taxon>Pseudomonadota</taxon>
        <taxon>Betaproteobacteria</taxon>
        <taxon>Nitrosomonadales</taxon>
        <taxon>Nitrosomonadaceae</taxon>
        <taxon>Nitrosospira</taxon>
    </lineage>
</organism>
<dbReference type="GO" id="GO:0042597">
    <property type="term" value="C:periplasmic space"/>
    <property type="evidence" value="ECO:0007669"/>
    <property type="project" value="UniProtKB-SubCell"/>
</dbReference>
<evidence type="ECO:0000256" key="6">
    <source>
        <dbReference type="ARBA" id="ARBA00022764"/>
    </source>
</evidence>
<feature type="region of interest" description="Disordered" evidence="11">
    <location>
        <begin position="159"/>
        <end position="189"/>
    </location>
</feature>
<dbReference type="GO" id="GO:0044780">
    <property type="term" value="P:bacterial-type flagellum assembly"/>
    <property type="evidence" value="ECO:0007669"/>
    <property type="project" value="InterPro"/>
</dbReference>
<keyword evidence="13" id="KW-0282">Flagellum</keyword>
<gene>
    <name evidence="13" type="ORF">SAMN05216404_101181</name>
</gene>
<keyword evidence="7" id="KW-0378">Hydrolase</keyword>
<dbReference type="AlphaFoldDB" id="A0A1H8BD17"/>
<evidence type="ECO:0000256" key="4">
    <source>
        <dbReference type="ARBA" id="ARBA00007974"/>
    </source>
</evidence>